<proteinExistence type="predicted"/>
<gene>
    <name evidence="1" type="ORF">RRG08_052392</name>
</gene>
<reference evidence="1" key="1">
    <citation type="journal article" date="2023" name="G3 (Bethesda)">
        <title>A reference genome for the long-term kleptoplast-retaining sea slug Elysia crispata morphotype clarki.</title>
        <authorList>
            <person name="Eastman K.E."/>
            <person name="Pendleton A.L."/>
            <person name="Shaikh M.A."/>
            <person name="Suttiyut T."/>
            <person name="Ogas R."/>
            <person name="Tomko P."/>
            <person name="Gavelis G."/>
            <person name="Widhalm J.R."/>
            <person name="Wisecaver J.H."/>
        </authorList>
    </citation>
    <scope>NUCLEOTIDE SEQUENCE</scope>
    <source>
        <strain evidence="1">ECLA1</strain>
    </source>
</reference>
<comment type="caution">
    <text evidence="1">The sequence shown here is derived from an EMBL/GenBank/DDBJ whole genome shotgun (WGS) entry which is preliminary data.</text>
</comment>
<accession>A0AAE1E862</accession>
<evidence type="ECO:0000313" key="1">
    <source>
        <dbReference type="EMBL" id="KAK3797791.1"/>
    </source>
</evidence>
<organism evidence="1 2">
    <name type="scientific">Elysia crispata</name>
    <name type="common">lettuce slug</name>
    <dbReference type="NCBI Taxonomy" id="231223"/>
    <lineage>
        <taxon>Eukaryota</taxon>
        <taxon>Metazoa</taxon>
        <taxon>Spiralia</taxon>
        <taxon>Lophotrochozoa</taxon>
        <taxon>Mollusca</taxon>
        <taxon>Gastropoda</taxon>
        <taxon>Heterobranchia</taxon>
        <taxon>Euthyneura</taxon>
        <taxon>Panpulmonata</taxon>
        <taxon>Sacoglossa</taxon>
        <taxon>Placobranchoidea</taxon>
        <taxon>Plakobranchidae</taxon>
        <taxon>Elysia</taxon>
    </lineage>
</organism>
<keyword evidence="2" id="KW-1185">Reference proteome</keyword>
<protein>
    <submittedName>
        <fullName evidence="1">Uncharacterized protein</fullName>
    </submittedName>
</protein>
<dbReference type="Proteomes" id="UP001283361">
    <property type="component" value="Unassembled WGS sequence"/>
</dbReference>
<sequence length="126" mass="14186">MSSAQCYQALSNIHNVNKYPWALGEINLGQLGLWVGTDLIGRVECQNLRESTREHQIAADVNEALRARVTELESTQAGYCGIRCYRRHNIATSPCVFTIMQYRWVDTCGICYVDKPKLQTMNSGNG</sequence>
<dbReference type="EMBL" id="JAWDGP010000740">
    <property type="protein sequence ID" value="KAK3797791.1"/>
    <property type="molecule type" value="Genomic_DNA"/>
</dbReference>
<dbReference type="AlphaFoldDB" id="A0AAE1E862"/>
<name>A0AAE1E862_9GAST</name>
<evidence type="ECO:0000313" key="2">
    <source>
        <dbReference type="Proteomes" id="UP001283361"/>
    </source>
</evidence>